<dbReference type="EMBL" id="JAPFCC010000001">
    <property type="protein sequence ID" value="MCW7556357.1"/>
    <property type="molecule type" value="Genomic_DNA"/>
</dbReference>
<dbReference type="Gene3D" id="1.10.10.2120">
    <property type="match status" value="1"/>
</dbReference>
<evidence type="ECO:0000313" key="3">
    <source>
        <dbReference type="EMBL" id="MCW7556357.1"/>
    </source>
</evidence>
<evidence type="ECO:0000313" key="4">
    <source>
        <dbReference type="Proteomes" id="UP001209854"/>
    </source>
</evidence>
<organism evidence="3 4">
    <name type="scientific">Endozoicomonas gorgoniicola</name>
    <dbReference type="NCBI Taxonomy" id="1234144"/>
    <lineage>
        <taxon>Bacteria</taxon>
        <taxon>Pseudomonadati</taxon>
        <taxon>Pseudomonadota</taxon>
        <taxon>Gammaproteobacteria</taxon>
        <taxon>Oceanospirillales</taxon>
        <taxon>Endozoicomonadaceae</taxon>
        <taxon>Endozoicomonas</taxon>
    </lineage>
</organism>
<feature type="chain" id="PRO_5046035711" evidence="1">
    <location>
        <begin position="22"/>
        <end position="439"/>
    </location>
</feature>
<name>A0ABT3N3Z9_9GAMM</name>
<gene>
    <name evidence="3" type="ORF">NX722_27735</name>
</gene>
<reference evidence="3 4" key="1">
    <citation type="submission" date="2022-10" db="EMBL/GenBank/DDBJ databases">
        <title>High-quality genome sequences of two octocoral-associated bacteria, Endozoicomonas euniceicola EF212 and Endozoicomonas gorgoniicola PS125.</title>
        <authorList>
            <person name="Chiou Y.-J."/>
            <person name="Chen Y.-H."/>
        </authorList>
    </citation>
    <scope>NUCLEOTIDE SEQUENCE [LARGE SCALE GENOMIC DNA]</scope>
    <source>
        <strain evidence="3 4">PS125</strain>
    </source>
</reference>
<sequence>MKRKLSAALLASAIAASVAPASLMASTQGLTGIPPVEFQVDLDNQKSEFFTVEVRGTSYERGVQHGEALRKVIRPTLNRFKYDMVSAFLEMAGTDYTWEDYRTFFFEKTGLYQTALKEAPELVEEIRGIADGAKLDFKDVFIYNLNFDETFWVLEKMTGIDPMLASEKAGLGLPSGHCSHGSVWGEGQSTVAYTLDWTRHFEGSQALIKHVLEDGTVLLTTTYAGTLIGHGINASEGYTFTPHSKFQLAHDVDNGLAQIFIYRKLIEAGSVDKAIDFLNSVKPAAGLAYALTDHRGTRTFEVSSNKVAEMKTDGSWMAIANVARANDDLSGSYRQELKLEGKKVDMQALPEIYWTLNKDSVKRFDMISAATKGKTPAQMTVEKWQELFTHKPINKPVDEKMETSNLWHVVEIDNEFIDYHVSPGNPGHLPMETYRFKYR</sequence>
<dbReference type="PANTHER" id="PTHR34180">
    <property type="entry name" value="PEPTIDASE C45"/>
    <property type="match status" value="1"/>
</dbReference>
<dbReference type="Pfam" id="PF03417">
    <property type="entry name" value="AAT"/>
    <property type="match status" value="1"/>
</dbReference>
<evidence type="ECO:0000256" key="1">
    <source>
        <dbReference type="SAM" id="SignalP"/>
    </source>
</evidence>
<dbReference type="GO" id="GO:0016746">
    <property type="term" value="F:acyltransferase activity"/>
    <property type="evidence" value="ECO:0007669"/>
    <property type="project" value="UniProtKB-KW"/>
</dbReference>
<dbReference type="RefSeq" id="WP_262566045.1">
    <property type="nucleotide sequence ID" value="NZ_JAPFCC010000001.1"/>
</dbReference>
<dbReference type="InterPro" id="IPR047794">
    <property type="entry name" value="C45_proenzyme-like"/>
</dbReference>
<comment type="caution">
    <text evidence="3">The sequence shown here is derived from an EMBL/GenBank/DDBJ whole genome shotgun (WGS) entry which is preliminary data.</text>
</comment>
<dbReference type="Gene3D" id="3.60.60.10">
    <property type="entry name" value="Penicillin V Acylase, Chain A"/>
    <property type="match status" value="1"/>
</dbReference>
<feature type="domain" description="Peptidase C45 hydrolase" evidence="2">
    <location>
        <begin position="218"/>
        <end position="389"/>
    </location>
</feature>
<protein>
    <submittedName>
        <fullName evidence="3">C45 family autoproteolytic acyltransferase/hydrolase</fullName>
    </submittedName>
</protein>
<dbReference type="InterPro" id="IPR005079">
    <property type="entry name" value="Peptidase_C45_hydrolase"/>
</dbReference>
<feature type="signal peptide" evidence="1">
    <location>
        <begin position="1"/>
        <end position="21"/>
    </location>
</feature>
<evidence type="ECO:0000259" key="2">
    <source>
        <dbReference type="Pfam" id="PF03417"/>
    </source>
</evidence>
<dbReference type="Proteomes" id="UP001209854">
    <property type="component" value="Unassembled WGS sequence"/>
</dbReference>
<dbReference type="InterPro" id="IPR047801">
    <property type="entry name" value="Peptidase_C45"/>
</dbReference>
<keyword evidence="1" id="KW-0732">Signal</keyword>
<dbReference type="PANTHER" id="PTHR34180:SF1">
    <property type="entry name" value="BETA-ALANYL-DOPAMINE_CARCININE HYDROLASE"/>
    <property type="match status" value="1"/>
</dbReference>
<keyword evidence="3" id="KW-0808">Transferase</keyword>
<proteinExistence type="predicted"/>
<keyword evidence="4" id="KW-1185">Reference proteome</keyword>
<keyword evidence="3" id="KW-0012">Acyltransferase</keyword>
<accession>A0ABT3N3Z9</accession>
<dbReference type="NCBIfam" id="NF040521">
    <property type="entry name" value="C45_proenzyme"/>
    <property type="match status" value="1"/>
</dbReference>